<dbReference type="RefSeq" id="WP_058699734.1">
    <property type="nucleotide sequence ID" value="NZ_FXAU01000001.1"/>
</dbReference>
<dbReference type="STRING" id="561061.SAMN05660862_0140"/>
<dbReference type="EMBL" id="FXAU01000001">
    <property type="protein sequence ID" value="SMG06276.1"/>
    <property type="molecule type" value="Genomic_DNA"/>
</dbReference>
<dbReference type="AlphaFoldDB" id="A0A1X7HWB6"/>
<dbReference type="OrthoDB" id="798594at2"/>
<reference evidence="1 2" key="1">
    <citation type="submission" date="2017-04" db="EMBL/GenBank/DDBJ databases">
        <authorList>
            <person name="Afonso C.L."/>
            <person name="Miller P.J."/>
            <person name="Scott M.A."/>
            <person name="Spackman E."/>
            <person name="Goraichik I."/>
            <person name="Dimitrov K.M."/>
            <person name="Suarez D.L."/>
            <person name="Swayne D.E."/>
        </authorList>
    </citation>
    <scope>NUCLEOTIDE SEQUENCE [LARGE SCALE GENOMIC DNA]</scope>
    <source>
        <strain evidence="1 2">DSM 22418</strain>
    </source>
</reference>
<keyword evidence="2" id="KW-1185">Reference proteome</keyword>
<name>A0A1X7HWB6_9SPHI</name>
<sequence>MKVTDLNGCSIEVTDLDEAIKISKRYTGYRHEDESFSEFDKRQNAYWTDMYNKLTAKKKRLEDKQKN</sequence>
<proteinExistence type="predicted"/>
<accession>A0A1X7HWB6</accession>
<gene>
    <name evidence="1" type="ORF">SAMN05660862_0140</name>
</gene>
<evidence type="ECO:0000313" key="1">
    <source>
        <dbReference type="EMBL" id="SMG06276.1"/>
    </source>
</evidence>
<dbReference type="Proteomes" id="UP000192980">
    <property type="component" value="Unassembled WGS sequence"/>
</dbReference>
<organism evidence="1 2">
    <name type="scientific">Sphingobacterium psychroaquaticum</name>
    <dbReference type="NCBI Taxonomy" id="561061"/>
    <lineage>
        <taxon>Bacteria</taxon>
        <taxon>Pseudomonadati</taxon>
        <taxon>Bacteroidota</taxon>
        <taxon>Sphingobacteriia</taxon>
        <taxon>Sphingobacteriales</taxon>
        <taxon>Sphingobacteriaceae</taxon>
        <taxon>Sphingobacterium</taxon>
    </lineage>
</organism>
<evidence type="ECO:0000313" key="2">
    <source>
        <dbReference type="Proteomes" id="UP000192980"/>
    </source>
</evidence>
<protein>
    <submittedName>
        <fullName evidence="1">Uncharacterized protein</fullName>
    </submittedName>
</protein>